<evidence type="ECO:0000313" key="2">
    <source>
        <dbReference type="Proteomes" id="UP001230654"/>
    </source>
</evidence>
<proteinExistence type="predicted"/>
<name>A0ABU0NGL6_STRRH</name>
<dbReference type="Proteomes" id="UP001230654">
    <property type="component" value="Unassembled WGS sequence"/>
</dbReference>
<gene>
    <name evidence="1" type="ORF">QF030_000429</name>
</gene>
<comment type="caution">
    <text evidence="1">The sequence shown here is derived from an EMBL/GenBank/DDBJ whole genome shotgun (WGS) entry which is preliminary data.</text>
</comment>
<sequence length="35" mass="4354">MDTKFEPWRELIYDIRELRLDSCGIAERLRSWRQA</sequence>
<organism evidence="1 2">
    <name type="scientific">Streptomyces rishiriensis</name>
    <dbReference type="NCBI Taxonomy" id="68264"/>
    <lineage>
        <taxon>Bacteria</taxon>
        <taxon>Bacillati</taxon>
        <taxon>Actinomycetota</taxon>
        <taxon>Actinomycetes</taxon>
        <taxon>Kitasatosporales</taxon>
        <taxon>Streptomycetaceae</taxon>
        <taxon>Streptomyces</taxon>
    </lineage>
</organism>
<accession>A0ABU0NGL6</accession>
<evidence type="ECO:0000313" key="1">
    <source>
        <dbReference type="EMBL" id="MDQ0578251.1"/>
    </source>
</evidence>
<reference evidence="1 2" key="1">
    <citation type="submission" date="2023-07" db="EMBL/GenBank/DDBJ databases">
        <title>Comparative genomics of wheat-associated soil bacteria to identify genetic determinants of phenazine resistance.</title>
        <authorList>
            <person name="Mouncey N."/>
        </authorList>
    </citation>
    <scope>NUCLEOTIDE SEQUENCE [LARGE SCALE GENOMIC DNA]</scope>
    <source>
        <strain evidence="1 2">B2I6</strain>
    </source>
</reference>
<protein>
    <submittedName>
        <fullName evidence="1">Uncharacterized protein</fullName>
    </submittedName>
</protein>
<dbReference type="EMBL" id="JAUSWV010000001">
    <property type="protein sequence ID" value="MDQ0578251.1"/>
    <property type="molecule type" value="Genomic_DNA"/>
</dbReference>
<keyword evidence="2" id="KW-1185">Reference proteome</keyword>